<evidence type="ECO:0000313" key="1">
    <source>
        <dbReference type="EMBL" id="MEC4720517.1"/>
    </source>
</evidence>
<organism evidence="1 2">
    <name type="scientific">Noviherbaspirillum album</name>
    <dbReference type="NCBI Taxonomy" id="3080276"/>
    <lineage>
        <taxon>Bacteria</taxon>
        <taxon>Pseudomonadati</taxon>
        <taxon>Pseudomonadota</taxon>
        <taxon>Betaproteobacteria</taxon>
        <taxon>Burkholderiales</taxon>
        <taxon>Oxalobacteraceae</taxon>
        <taxon>Noviherbaspirillum</taxon>
    </lineage>
</organism>
<gene>
    <name evidence="1" type="ORF">RY831_15245</name>
</gene>
<dbReference type="Proteomes" id="UP001352263">
    <property type="component" value="Unassembled WGS sequence"/>
</dbReference>
<protein>
    <submittedName>
        <fullName evidence="1">Uncharacterized protein</fullName>
    </submittedName>
</protein>
<keyword evidence="2" id="KW-1185">Reference proteome</keyword>
<dbReference type="RefSeq" id="WP_326507235.1">
    <property type="nucleotide sequence ID" value="NZ_JAWIIV010000011.1"/>
</dbReference>
<reference evidence="1 2" key="1">
    <citation type="submission" date="2023-10" db="EMBL/GenBank/DDBJ databases">
        <title>Noviherbaspirillum sp. CPCC 100848 genome assembly.</title>
        <authorList>
            <person name="Li X.Y."/>
            <person name="Fang X.M."/>
        </authorList>
    </citation>
    <scope>NUCLEOTIDE SEQUENCE [LARGE SCALE GENOMIC DNA]</scope>
    <source>
        <strain evidence="1 2">CPCC 100848</strain>
    </source>
</reference>
<comment type="caution">
    <text evidence="1">The sequence shown here is derived from an EMBL/GenBank/DDBJ whole genome shotgun (WGS) entry which is preliminary data.</text>
</comment>
<accession>A0ABU6JA37</accession>
<evidence type="ECO:0000313" key="2">
    <source>
        <dbReference type="Proteomes" id="UP001352263"/>
    </source>
</evidence>
<proteinExistence type="predicted"/>
<sequence length="199" mass="21972">MTTTVAIQRVLEPSDSEYPDLPAICEVTLLEGSISEAFQLMEAGLGTFFDVHAFNVKIVNDTALTFCTFEMINPGKTFTWSLPYPVELLVQQAHARVFNVIERHALLARLAYRDKHLHPFAQNYKSAQTAGKGLVVFDKNGDTIEIGAMCKYGSLSTGREGTGWVCDLSTHPLRPVAVRPDDSVGYWSLGMMSSEVVLL</sequence>
<name>A0ABU6JA37_9BURK</name>
<dbReference type="EMBL" id="JAWIIV010000011">
    <property type="protein sequence ID" value="MEC4720517.1"/>
    <property type="molecule type" value="Genomic_DNA"/>
</dbReference>